<dbReference type="EMBL" id="QKRX01000019">
    <property type="protein sequence ID" value="RAU16655.1"/>
    <property type="molecule type" value="Genomic_DNA"/>
</dbReference>
<comment type="subcellular location">
    <subcellularLocation>
        <location evidence="1 6">Cytoplasm</location>
        <location evidence="1 6">Cytosol</location>
    </subcellularLocation>
</comment>
<dbReference type="Pfam" id="PF02561">
    <property type="entry name" value="FliS"/>
    <property type="match status" value="1"/>
</dbReference>
<comment type="caution">
    <text evidence="7">The sequence shown here is derived from an EMBL/GenBank/DDBJ whole genome shotgun (WGS) entry which is preliminary data.</text>
</comment>
<comment type="similarity">
    <text evidence="2 6">Belongs to the FliS family.</text>
</comment>
<evidence type="ECO:0000256" key="5">
    <source>
        <dbReference type="ARBA" id="ARBA00023186"/>
    </source>
</evidence>
<dbReference type="GO" id="GO:0071973">
    <property type="term" value="P:bacterial-type flagellum-dependent cell motility"/>
    <property type="evidence" value="ECO:0007669"/>
    <property type="project" value="TreeGrafter"/>
</dbReference>
<dbReference type="Gene3D" id="1.20.120.340">
    <property type="entry name" value="Flagellar protein FliS"/>
    <property type="match status" value="1"/>
</dbReference>
<dbReference type="OrthoDB" id="9792010at2"/>
<dbReference type="InterPro" id="IPR036584">
    <property type="entry name" value="FliS_sf"/>
</dbReference>
<dbReference type="Proteomes" id="UP000250744">
    <property type="component" value="Unassembled WGS sequence"/>
</dbReference>
<accession>A0A364NIE2</accession>
<dbReference type="PANTHER" id="PTHR34773">
    <property type="entry name" value="FLAGELLAR SECRETION CHAPERONE FLIS"/>
    <property type="match status" value="1"/>
</dbReference>
<dbReference type="PANTHER" id="PTHR34773:SF1">
    <property type="entry name" value="FLAGELLAR SECRETION CHAPERONE FLIS"/>
    <property type="match status" value="1"/>
</dbReference>
<dbReference type="SUPFAM" id="SSF101116">
    <property type="entry name" value="Flagellar export chaperone FliS"/>
    <property type="match status" value="1"/>
</dbReference>
<dbReference type="RefSeq" id="WP_112160519.1">
    <property type="nucleotide sequence ID" value="NZ_QKRX01000019.1"/>
</dbReference>
<organism evidence="7 8">
    <name type="scientific">Nitrincola tibetensis</name>
    <dbReference type="NCBI Taxonomy" id="2219697"/>
    <lineage>
        <taxon>Bacteria</taxon>
        <taxon>Pseudomonadati</taxon>
        <taxon>Pseudomonadota</taxon>
        <taxon>Gammaproteobacteria</taxon>
        <taxon>Oceanospirillales</taxon>
        <taxon>Oceanospirillaceae</taxon>
        <taxon>Nitrincola</taxon>
    </lineage>
</organism>
<evidence type="ECO:0000256" key="1">
    <source>
        <dbReference type="ARBA" id="ARBA00004514"/>
    </source>
</evidence>
<keyword evidence="3 6" id="KW-0963">Cytoplasm</keyword>
<keyword evidence="4 6" id="KW-1005">Bacterial flagellum biogenesis</keyword>
<dbReference type="InterPro" id="IPR003713">
    <property type="entry name" value="FliS"/>
</dbReference>
<evidence type="ECO:0000256" key="4">
    <source>
        <dbReference type="ARBA" id="ARBA00022795"/>
    </source>
</evidence>
<dbReference type="AlphaFoldDB" id="A0A364NIE2"/>
<proteinExistence type="inferred from homology"/>
<keyword evidence="7" id="KW-0969">Cilium</keyword>
<dbReference type="PIRSF" id="PIRSF039090">
    <property type="entry name" value="Flis"/>
    <property type="match status" value="1"/>
</dbReference>
<dbReference type="CDD" id="cd16098">
    <property type="entry name" value="FliS"/>
    <property type="match status" value="1"/>
</dbReference>
<evidence type="ECO:0000256" key="3">
    <source>
        <dbReference type="ARBA" id="ARBA00022490"/>
    </source>
</evidence>
<evidence type="ECO:0000256" key="2">
    <source>
        <dbReference type="ARBA" id="ARBA00008787"/>
    </source>
</evidence>
<reference evidence="7 8" key="1">
    <citation type="submission" date="2018-06" db="EMBL/GenBank/DDBJ databases">
        <title>Nitrincola tibetense sp. nov., isolated from Lake XuguoCo on Tibetan Plateau.</title>
        <authorList>
            <person name="Xing P."/>
        </authorList>
    </citation>
    <scope>NUCLEOTIDE SEQUENCE [LARGE SCALE GENOMIC DNA]</scope>
    <source>
        <strain evidence="8">xg18</strain>
    </source>
</reference>
<keyword evidence="8" id="KW-1185">Reference proteome</keyword>
<keyword evidence="7" id="KW-0282">Flagellum</keyword>
<evidence type="ECO:0000256" key="6">
    <source>
        <dbReference type="PIRNR" id="PIRNR039090"/>
    </source>
</evidence>
<sequence length="131" mass="14635">MNAPKALQQYKQVDIHSTVQTASPHKLISMLLTGALEAFAKGKGAIERNEIDARSSHLNKGNDILIALRDNLNLEEGGDVAANLDKLYVYMLETSLQANRLNDADKVQEIMNLLLEIKQGWDEMPIEYRNG</sequence>
<dbReference type="NCBIfam" id="TIGR00208">
    <property type="entry name" value="fliS"/>
    <property type="match status" value="1"/>
</dbReference>
<dbReference type="GO" id="GO:0005829">
    <property type="term" value="C:cytosol"/>
    <property type="evidence" value="ECO:0007669"/>
    <property type="project" value="UniProtKB-SubCell"/>
</dbReference>
<protein>
    <recommendedName>
        <fullName evidence="6">Flagellar secretion chaperone FliS</fullName>
    </recommendedName>
</protein>
<name>A0A364NIE2_9GAMM</name>
<keyword evidence="7" id="KW-0966">Cell projection</keyword>
<evidence type="ECO:0000313" key="7">
    <source>
        <dbReference type="EMBL" id="RAU16655.1"/>
    </source>
</evidence>
<gene>
    <name evidence="7" type="primary">fliS</name>
    <name evidence="7" type="ORF">DN062_17130</name>
</gene>
<evidence type="ECO:0000313" key="8">
    <source>
        <dbReference type="Proteomes" id="UP000250744"/>
    </source>
</evidence>
<dbReference type="GO" id="GO:0044780">
    <property type="term" value="P:bacterial-type flagellum assembly"/>
    <property type="evidence" value="ECO:0007669"/>
    <property type="project" value="InterPro"/>
</dbReference>
<keyword evidence="5" id="KW-0143">Chaperone</keyword>